<dbReference type="Proteomes" id="UP001213034">
    <property type="component" value="Segment"/>
</dbReference>
<name>A0AAE9VW17_9CAUD</name>
<evidence type="ECO:0000313" key="1">
    <source>
        <dbReference type="EMBL" id="WBF76814.1"/>
    </source>
</evidence>
<reference evidence="1 2" key="1">
    <citation type="submission" date="2022-10" db="EMBL/GenBank/DDBJ databases">
        <authorList>
            <person name="Li J.H."/>
            <person name="Ding Y.F."/>
            <person name="Wei Y.L."/>
        </authorList>
    </citation>
    <scope>NUCLEOTIDE SEQUENCE [LARGE SCALE GENOMIC DNA]</scope>
</reference>
<dbReference type="EMBL" id="OP712466">
    <property type="protein sequence ID" value="WBF76814.1"/>
    <property type="molecule type" value="Genomic_DNA"/>
</dbReference>
<protein>
    <submittedName>
        <fullName evidence="1">Uncharacterized protein</fullName>
    </submittedName>
</protein>
<organism evidence="1 2">
    <name type="scientific">Pseudomonas phage PSV3</name>
    <dbReference type="NCBI Taxonomy" id="3003632"/>
    <lineage>
        <taxon>Viruses</taxon>
        <taxon>Duplodnaviria</taxon>
        <taxon>Heunggongvirae</taxon>
        <taxon>Uroviricota</taxon>
        <taxon>Caudoviricetes</taxon>
        <taxon>Jondennisvirinae</taxon>
        <taxon>Septimatrevirus</taxon>
    </lineage>
</organism>
<keyword evidence="2" id="KW-1185">Reference proteome</keyword>
<evidence type="ECO:0000313" key="2">
    <source>
        <dbReference type="Proteomes" id="UP001213034"/>
    </source>
</evidence>
<accession>A0AAE9VW17</accession>
<sequence length="59" mass="6651">MRADLEVNRRAWVTGYIELDGEESDGIISDEEAIQFLLEVPNADSNPLFGLMGYGLYRT</sequence>
<proteinExistence type="predicted"/>
<gene>
    <name evidence="1" type="ORF">PSV3_00112</name>
</gene>